<feature type="region of interest" description="Disordered" evidence="7">
    <location>
        <begin position="587"/>
        <end position="607"/>
    </location>
</feature>
<evidence type="ECO:0000256" key="3">
    <source>
        <dbReference type="ARBA" id="ARBA00022771"/>
    </source>
</evidence>
<dbReference type="Pfam" id="PF25826">
    <property type="entry name" value="DUF7952"/>
    <property type="match status" value="1"/>
</dbReference>
<feature type="domain" description="GATA-type" evidence="8">
    <location>
        <begin position="345"/>
        <end position="398"/>
    </location>
</feature>
<evidence type="ECO:0000256" key="1">
    <source>
        <dbReference type="ARBA" id="ARBA00004123"/>
    </source>
</evidence>
<dbReference type="PROSITE" id="PS51293">
    <property type="entry name" value="SANT"/>
    <property type="match status" value="1"/>
</dbReference>
<evidence type="ECO:0000259" key="9">
    <source>
        <dbReference type="PROSITE" id="PS51293"/>
    </source>
</evidence>
<dbReference type="SUPFAM" id="SSF46689">
    <property type="entry name" value="Homeodomain-like"/>
    <property type="match status" value="1"/>
</dbReference>
<organism evidence="10 11">
    <name type="scientific">Coccomyxa subellipsoidea</name>
    <dbReference type="NCBI Taxonomy" id="248742"/>
    <lineage>
        <taxon>Eukaryota</taxon>
        <taxon>Viridiplantae</taxon>
        <taxon>Chlorophyta</taxon>
        <taxon>core chlorophytes</taxon>
        <taxon>Trebouxiophyceae</taxon>
        <taxon>Trebouxiophyceae incertae sedis</taxon>
        <taxon>Coccomyxaceae</taxon>
        <taxon>Coccomyxa</taxon>
    </lineage>
</organism>
<evidence type="ECO:0000313" key="11">
    <source>
        <dbReference type="Proteomes" id="UP001491310"/>
    </source>
</evidence>
<dbReference type="InterPro" id="IPR009057">
    <property type="entry name" value="Homeodomain-like_sf"/>
</dbReference>
<evidence type="ECO:0000256" key="5">
    <source>
        <dbReference type="ARBA" id="ARBA00023242"/>
    </source>
</evidence>
<keyword evidence="5" id="KW-0539">Nucleus</keyword>
<dbReference type="EMBL" id="JALJOT010000010">
    <property type="protein sequence ID" value="KAK9906677.1"/>
    <property type="molecule type" value="Genomic_DNA"/>
</dbReference>
<dbReference type="PROSITE" id="PS00344">
    <property type="entry name" value="GATA_ZN_FINGER_1"/>
    <property type="match status" value="2"/>
</dbReference>
<dbReference type="PANTHER" id="PTHR10071:SF281">
    <property type="entry name" value="BOX A-BINDING FACTOR-RELATED"/>
    <property type="match status" value="1"/>
</dbReference>
<dbReference type="InterPro" id="IPR039355">
    <property type="entry name" value="Transcription_factor_GATA"/>
</dbReference>
<feature type="region of interest" description="Disordered" evidence="7">
    <location>
        <begin position="706"/>
        <end position="726"/>
    </location>
</feature>
<keyword evidence="4" id="KW-0862">Zinc</keyword>
<feature type="region of interest" description="Disordered" evidence="7">
    <location>
        <begin position="446"/>
        <end position="502"/>
    </location>
</feature>
<dbReference type="Gene3D" id="1.10.10.60">
    <property type="entry name" value="Homeodomain-like"/>
    <property type="match status" value="1"/>
</dbReference>
<keyword evidence="3 6" id="KW-0863">Zinc-finger</keyword>
<dbReference type="SUPFAM" id="SSF57716">
    <property type="entry name" value="Glucocorticoid receptor-like (DNA-binding domain)"/>
    <property type="match status" value="2"/>
</dbReference>
<feature type="compositionally biased region" description="Basic residues" evidence="7">
    <location>
        <begin position="669"/>
        <end position="679"/>
    </location>
</feature>
<evidence type="ECO:0000259" key="8">
    <source>
        <dbReference type="PROSITE" id="PS50114"/>
    </source>
</evidence>
<dbReference type="CDD" id="cd00202">
    <property type="entry name" value="ZnF_GATA"/>
    <property type="match status" value="2"/>
</dbReference>
<protein>
    <submittedName>
        <fullName evidence="10">Uncharacterized protein</fullName>
    </submittedName>
</protein>
<evidence type="ECO:0000256" key="2">
    <source>
        <dbReference type="ARBA" id="ARBA00022723"/>
    </source>
</evidence>
<dbReference type="InterPro" id="IPR017884">
    <property type="entry name" value="SANT_dom"/>
</dbReference>
<feature type="domain" description="GATA-type" evidence="8">
    <location>
        <begin position="608"/>
        <end position="677"/>
    </location>
</feature>
<evidence type="ECO:0000256" key="4">
    <source>
        <dbReference type="ARBA" id="ARBA00022833"/>
    </source>
</evidence>
<sequence length="883" mass="94918">MDRLDAGAAQPDPLSAAGIGEAAQLDQHEVDNSGSQHLEGSWTQEEKEAFNLGMCLFGKYFPAIQCLVGTKEVQEVVLFYYAEIKFSSSHRRWREGALDGGVKGEAIVTGRRQARLLTELGRELDLERHQDALESAEKYNRSKINLETFMQCLIALAGRDAVVRCCDLSPAQQVEDSQPLTHANIGGLLNSTQSTKGIFWDAVWPQLAKAGWTSDQVPLKPSGCIFFPPPSPAGQPPPLDCIQDVLRYLHARPEQLPKPAQPGSPAPGRRHVSPDHARARAMLPKKAFCDSQAAAAQQQQLQRCHSSQPQEPSAVAHIHLGGGLRDAPTAKAPSSCAATDGKCPQKCANCQTTYTPLWRKDRSTGLVMCNACGIYFKNHGRHRPLELIESAGSGAFGRGDDAGPAPPALPPIKAEVRRLVASNSTPSFLLNRAMSEADQSLDSTQLMGEDDYGAGLQRRSSRQRRAREWGDDVAADWCGQKGSQSDEYSDEGGSDMGEEEAEEQRMTLITKLLSNSAVIDYDGAVQTLAYMKKARVMLGSGGGDRHQSWGVLRVYRDVPHTTSPVSSPLAAASDVSTVSRAGSMGLARKSNLGKPVQRRGSPPVNGAKGTGTICANCQTTSTPLWRKDRPSGLIMCNACGIYLKTHGRNRPVDGMAGLGARTGFPLKRTASKSLKKRRSNSLSTSQSTGTGHAAYRERLSRFDSADLPSTCTSLTEDAQPSTQETVLSPAQCAPGRHMTPAADAHAPAEHEQALTHQPSAWDHWSPVKIRVNTKPAGLAGHKSHTTVPIHVDARASSLQCFQVGGSVPAFKWSEEGGLVHPATPPRGRMLGVLPSHLLQRQGSSADSGRIVHALFAPAPKDRFCPPGHNVLPATGRSSSHHVA</sequence>
<keyword evidence="11" id="KW-1185">Reference proteome</keyword>
<feature type="compositionally biased region" description="Acidic residues" evidence="7">
    <location>
        <begin position="487"/>
        <end position="502"/>
    </location>
</feature>
<proteinExistence type="predicted"/>
<dbReference type="InterPro" id="IPR057712">
    <property type="entry name" value="DUF7952"/>
</dbReference>
<keyword evidence="2" id="KW-0479">Metal-binding</keyword>
<evidence type="ECO:0000313" key="10">
    <source>
        <dbReference type="EMBL" id="KAK9906677.1"/>
    </source>
</evidence>
<dbReference type="InterPro" id="IPR013088">
    <property type="entry name" value="Znf_NHR/GATA"/>
</dbReference>
<name>A0ABR2YJG9_9CHLO</name>
<feature type="region of interest" description="Disordered" evidence="7">
    <location>
        <begin position="255"/>
        <end position="276"/>
    </location>
</feature>
<evidence type="ECO:0000256" key="6">
    <source>
        <dbReference type="PROSITE-ProRule" id="PRU00094"/>
    </source>
</evidence>
<feature type="region of interest" description="Disordered" evidence="7">
    <location>
        <begin position="669"/>
        <end position="694"/>
    </location>
</feature>
<dbReference type="PANTHER" id="PTHR10071">
    <property type="entry name" value="TRANSCRIPTION FACTOR GATA FAMILY MEMBER"/>
    <property type="match status" value="1"/>
</dbReference>
<accession>A0ABR2YJG9</accession>
<reference evidence="10 11" key="1">
    <citation type="journal article" date="2024" name="Nat. Commun.">
        <title>Phylogenomics reveals the evolutionary origins of lichenization in chlorophyte algae.</title>
        <authorList>
            <person name="Puginier C."/>
            <person name="Libourel C."/>
            <person name="Otte J."/>
            <person name="Skaloud P."/>
            <person name="Haon M."/>
            <person name="Grisel S."/>
            <person name="Petersen M."/>
            <person name="Berrin J.G."/>
            <person name="Delaux P.M."/>
            <person name="Dal Grande F."/>
            <person name="Keller J."/>
        </authorList>
    </citation>
    <scope>NUCLEOTIDE SEQUENCE [LARGE SCALE GENOMIC DNA]</scope>
    <source>
        <strain evidence="10 11">SAG 216-7</strain>
    </source>
</reference>
<comment type="caution">
    <text evidence="10">The sequence shown here is derived from an EMBL/GenBank/DDBJ whole genome shotgun (WGS) entry which is preliminary data.</text>
</comment>
<feature type="compositionally biased region" description="Polar residues" evidence="7">
    <location>
        <begin position="707"/>
        <end position="726"/>
    </location>
</feature>
<evidence type="ECO:0000256" key="7">
    <source>
        <dbReference type="SAM" id="MobiDB-lite"/>
    </source>
</evidence>
<gene>
    <name evidence="10" type="ORF">WJX75_005935</name>
</gene>
<dbReference type="Gene3D" id="3.30.50.10">
    <property type="entry name" value="Erythroid Transcription Factor GATA-1, subunit A"/>
    <property type="match status" value="2"/>
</dbReference>
<feature type="domain" description="SANT" evidence="9">
    <location>
        <begin position="37"/>
        <end position="89"/>
    </location>
</feature>
<dbReference type="Pfam" id="PF00320">
    <property type="entry name" value="GATA"/>
    <property type="match status" value="2"/>
</dbReference>
<dbReference type="PROSITE" id="PS50114">
    <property type="entry name" value="GATA_ZN_FINGER_2"/>
    <property type="match status" value="2"/>
</dbReference>
<comment type="subcellular location">
    <subcellularLocation>
        <location evidence="1">Nucleus</location>
    </subcellularLocation>
</comment>
<dbReference type="SMART" id="SM00401">
    <property type="entry name" value="ZnF_GATA"/>
    <property type="match status" value="2"/>
</dbReference>
<dbReference type="InterPro" id="IPR000679">
    <property type="entry name" value="Znf_GATA"/>
</dbReference>
<dbReference type="Proteomes" id="UP001491310">
    <property type="component" value="Unassembled WGS sequence"/>
</dbReference>